<feature type="chain" id="PRO_5017230876" evidence="1">
    <location>
        <begin position="24"/>
        <end position="113"/>
    </location>
</feature>
<name>A0A397VXN9_9GLOM</name>
<reference evidence="2 3" key="1">
    <citation type="submission" date="2018-06" db="EMBL/GenBank/DDBJ databases">
        <title>Comparative genomics reveals the genomic features of Rhizophagus irregularis, R. cerebriforme, R. diaphanum and Gigaspora rosea, and their symbiotic lifestyle signature.</title>
        <authorList>
            <person name="Morin E."/>
            <person name="San Clemente H."/>
            <person name="Chen E.C.H."/>
            <person name="De La Providencia I."/>
            <person name="Hainaut M."/>
            <person name="Kuo A."/>
            <person name="Kohler A."/>
            <person name="Murat C."/>
            <person name="Tang N."/>
            <person name="Roy S."/>
            <person name="Loubradou J."/>
            <person name="Henrissat B."/>
            <person name="Grigoriev I.V."/>
            <person name="Corradi N."/>
            <person name="Roux C."/>
            <person name="Martin F.M."/>
        </authorList>
    </citation>
    <scope>NUCLEOTIDE SEQUENCE [LARGE SCALE GENOMIC DNA]</scope>
    <source>
        <strain evidence="2 3">DAOM 194757</strain>
    </source>
</reference>
<protein>
    <submittedName>
        <fullName evidence="2">Uncharacterized protein</fullName>
    </submittedName>
</protein>
<proteinExistence type="predicted"/>
<dbReference type="OrthoDB" id="2370796at2759"/>
<keyword evidence="3" id="KW-1185">Reference proteome</keyword>
<evidence type="ECO:0000313" key="2">
    <source>
        <dbReference type="EMBL" id="RIB27325.1"/>
    </source>
</evidence>
<accession>A0A397VXN9</accession>
<dbReference type="AlphaFoldDB" id="A0A397VXN9"/>
<feature type="signal peptide" evidence="1">
    <location>
        <begin position="1"/>
        <end position="23"/>
    </location>
</feature>
<gene>
    <name evidence="2" type="ORF">C2G38_21798</name>
</gene>
<sequence>MLKNRIIATFIVLFAFIFTYLHATPLPRSAVGVNFLKEFLNAASPPSIPDTKVVAVFKELDGKCEFTQVNITHVELNFVLNKGITENDPEHYFIEFPEPEVAKNLTILVIFRK</sequence>
<dbReference type="Proteomes" id="UP000266673">
    <property type="component" value="Unassembled WGS sequence"/>
</dbReference>
<comment type="caution">
    <text evidence="2">The sequence shown here is derived from an EMBL/GenBank/DDBJ whole genome shotgun (WGS) entry which is preliminary data.</text>
</comment>
<keyword evidence="1" id="KW-0732">Signal</keyword>
<evidence type="ECO:0000256" key="1">
    <source>
        <dbReference type="SAM" id="SignalP"/>
    </source>
</evidence>
<evidence type="ECO:0000313" key="3">
    <source>
        <dbReference type="Proteomes" id="UP000266673"/>
    </source>
</evidence>
<organism evidence="2 3">
    <name type="scientific">Gigaspora rosea</name>
    <dbReference type="NCBI Taxonomy" id="44941"/>
    <lineage>
        <taxon>Eukaryota</taxon>
        <taxon>Fungi</taxon>
        <taxon>Fungi incertae sedis</taxon>
        <taxon>Mucoromycota</taxon>
        <taxon>Glomeromycotina</taxon>
        <taxon>Glomeromycetes</taxon>
        <taxon>Diversisporales</taxon>
        <taxon>Gigasporaceae</taxon>
        <taxon>Gigaspora</taxon>
    </lineage>
</organism>
<dbReference type="EMBL" id="QKWP01000102">
    <property type="protein sequence ID" value="RIB27325.1"/>
    <property type="molecule type" value="Genomic_DNA"/>
</dbReference>